<accession>A0ABT9IT83</accession>
<dbReference type="SFLD" id="SFLDG01129">
    <property type="entry name" value="C1.5:_HAD__Beta-PGM__Phosphata"/>
    <property type="match status" value="1"/>
</dbReference>
<dbReference type="Gene3D" id="3.40.50.1000">
    <property type="entry name" value="HAD superfamily/HAD-like"/>
    <property type="match status" value="1"/>
</dbReference>
<dbReference type="InterPro" id="IPR050155">
    <property type="entry name" value="HAD-like_hydrolase_sf"/>
</dbReference>
<dbReference type="InterPro" id="IPR041492">
    <property type="entry name" value="HAD_2"/>
</dbReference>
<reference evidence="1 2" key="1">
    <citation type="submission" date="2023-08" db="EMBL/GenBank/DDBJ databases">
        <authorList>
            <person name="Park J.-S."/>
        </authorList>
    </citation>
    <scope>NUCLEOTIDE SEQUENCE [LARGE SCALE GENOMIC DNA]</scope>
    <source>
        <strain evidence="1 2">2205SS18-9</strain>
    </source>
</reference>
<keyword evidence="1" id="KW-0378">Hydrolase</keyword>
<comment type="caution">
    <text evidence="1">The sequence shown here is derived from an EMBL/GenBank/DDBJ whole genome shotgun (WGS) entry which is preliminary data.</text>
</comment>
<dbReference type="InterPro" id="IPR006439">
    <property type="entry name" value="HAD-SF_hydro_IA"/>
</dbReference>
<dbReference type="InterPro" id="IPR036412">
    <property type="entry name" value="HAD-like_sf"/>
</dbReference>
<dbReference type="SUPFAM" id="SSF56784">
    <property type="entry name" value="HAD-like"/>
    <property type="match status" value="1"/>
</dbReference>
<dbReference type="GO" id="GO:0016787">
    <property type="term" value="F:hydrolase activity"/>
    <property type="evidence" value="ECO:0007669"/>
    <property type="project" value="UniProtKB-KW"/>
</dbReference>
<dbReference type="Gene3D" id="1.10.150.240">
    <property type="entry name" value="Putative phosphatase, domain 2"/>
    <property type="match status" value="1"/>
</dbReference>
<dbReference type="EMBL" id="JAVAMP010000001">
    <property type="protein sequence ID" value="MDP5272553.1"/>
    <property type="molecule type" value="Genomic_DNA"/>
</dbReference>
<dbReference type="Proteomes" id="UP001231941">
    <property type="component" value="Unassembled WGS sequence"/>
</dbReference>
<name>A0ABT9IT83_9BACL</name>
<protein>
    <submittedName>
        <fullName evidence="1">HAD-IA family hydrolase</fullName>
    </submittedName>
</protein>
<dbReference type="RefSeq" id="WP_305989869.1">
    <property type="nucleotide sequence ID" value="NZ_JAVAMP010000001.1"/>
</dbReference>
<sequence>MKHIIFDFDGTIVQSKRLTIDIYNELAKKNKYKIVEMNEIPYISTLSIPQRSKYLKVPLWKLPHLLTEVRKKYTQRILKIPTVEGVPEMIKELHRFGYQLGIISTNTEENITEYLSIHNINHISKVFCSTNLFGKHKLIYKYLNHFNADKENVIYIGDEIRDIEACKKAKIKIISVSWGFDAKELLEQGEPDYIVDEPKQIKHVVI</sequence>
<dbReference type="PANTHER" id="PTHR43434:SF13">
    <property type="entry name" value="PHOSPHOGLYCOLATE PHOSPHATASE"/>
    <property type="match status" value="1"/>
</dbReference>
<dbReference type="PANTHER" id="PTHR43434">
    <property type="entry name" value="PHOSPHOGLYCOLATE PHOSPHATASE"/>
    <property type="match status" value="1"/>
</dbReference>
<dbReference type="InterPro" id="IPR023214">
    <property type="entry name" value="HAD_sf"/>
</dbReference>
<proteinExistence type="predicted"/>
<evidence type="ECO:0000313" key="1">
    <source>
        <dbReference type="EMBL" id="MDP5272553.1"/>
    </source>
</evidence>
<organism evidence="1 2">
    <name type="scientific">Chengkuizengella axinellae</name>
    <dbReference type="NCBI Taxonomy" id="3064388"/>
    <lineage>
        <taxon>Bacteria</taxon>
        <taxon>Bacillati</taxon>
        <taxon>Bacillota</taxon>
        <taxon>Bacilli</taxon>
        <taxon>Bacillales</taxon>
        <taxon>Paenibacillaceae</taxon>
        <taxon>Chengkuizengella</taxon>
    </lineage>
</organism>
<gene>
    <name evidence="1" type="ORF">Q5Y73_00375</name>
</gene>
<keyword evidence="2" id="KW-1185">Reference proteome</keyword>
<dbReference type="Pfam" id="PF13419">
    <property type="entry name" value="HAD_2"/>
    <property type="match status" value="1"/>
</dbReference>
<dbReference type="NCBIfam" id="TIGR01549">
    <property type="entry name" value="HAD-SF-IA-v1"/>
    <property type="match status" value="1"/>
</dbReference>
<dbReference type="SFLD" id="SFLDS00003">
    <property type="entry name" value="Haloacid_Dehalogenase"/>
    <property type="match status" value="1"/>
</dbReference>
<evidence type="ECO:0000313" key="2">
    <source>
        <dbReference type="Proteomes" id="UP001231941"/>
    </source>
</evidence>
<dbReference type="InterPro" id="IPR023198">
    <property type="entry name" value="PGP-like_dom2"/>
</dbReference>